<sequence length="181" mass="20814">MTYQMWWSAGTAIFVAFFTTVIAQYLFAPWLEVRKQILISRALERSKVADTARQLEQHLRSLSLVRSAFAGTTGELAHWTTAMDRYRTAVLEPETVLPALAFPVGKTLSNLLTAAEWSVRLVHFRKTREKAPVAEVSAILQQLAKAVDPTRFPPKRWHHARRGLQLFRKLMKTIEDYNFED</sequence>
<comment type="caution">
    <text evidence="1">The sequence shown here is derived from an EMBL/GenBank/DDBJ whole genome shotgun (WGS) entry which is preliminary data.</text>
</comment>
<accession>A0A2V3DML9</accession>
<keyword evidence="2" id="KW-1185">Reference proteome</keyword>
<dbReference type="AlphaFoldDB" id="A0A2V3DML9"/>
<reference evidence="1 2" key="1">
    <citation type="submission" date="2018-05" db="EMBL/GenBank/DDBJ databases">
        <title>Genetic diversity of glacier-inhabiting Cryobacterium bacteria in China and description of Cryobacterium mengkeensis sp. nov. and Arthrobacter glacialis sp. nov.</title>
        <authorList>
            <person name="Liu Q."/>
            <person name="Xin Y.-H."/>
        </authorList>
    </citation>
    <scope>NUCLEOTIDE SEQUENCE [LARGE SCALE GENOMIC DNA]</scope>
    <source>
        <strain evidence="1 2">GP3</strain>
    </source>
</reference>
<proteinExistence type="predicted"/>
<name>A0A2V3DML9_9MICC</name>
<evidence type="ECO:0000313" key="2">
    <source>
        <dbReference type="Proteomes" id="UP000246303"/>
    </source>
</evidence>
<protein>
    <submittedName>
        <fullName evidence="1">Uncharacterized protein</fullName>
    </submittedName>
</protein>
<gene>
    <name evidence="1" type="ORF">CVS29_17290</name>
</gene>
<dbReference type="RefSeq" id="WP_110107788.1">
    <property type="nucleotide sequence ID" value="NZ_JACBZZ010000001.1"/>
</dbReference>
<dbReference type="Proteomes" id="UP000246303">
    <property type="component" value="Unassembled WGS sequence"/>
</dbReference>
<dbReference type="EMBL" id="QHLZ01000017">
    <property type="protein sequence ID" value="PXA64007.1"/>
    <property type="molecule type" value="Genomic_DNA"/>
</dbReference>
<organism evidence="1 2">
    <name type="scientific">Arthrobacter psychrochitiniphilus</name>
    <dbReference type="NCBI Taxonomy" id="291045"/>
    <lineage>
        <taxon>Bacteria</taxon>
        <taxon>Bacillati</taxon>
        <taxon>Actinomycetota</taxon>
        <taxon>Actinomycetes</taxon>
        <taxon>Micrococcales</taxon>
        <taxon>Micrococcaceae</taxon>
        <taxon>Arthrobacter</taxon>
    </lineage>
</organism>
<evidence type="ECO:0000313" key="1">
    <source>
        <dbReference type="EMBL" id="PXA64007.1"/>
    </source>
</evidence>